<accession>A0A379YMF8</accession>
<dbReference type="Proteomes" id="UP000254069">
    <property type="component" value="Unassembled WGS sequence"/>
</dbReference>
<organism evidence="1 2">
    <name type="scientific">Shewanella algae</name>
    <dbReference type="NCBI Taxonomy" id="38313"/>
    <lineage>
        <taxon>Bacteria</taxon>
        <taxon>Pseudomonadati</taxon>
        <taxon>Pseudomonadota</taxon>
        <taxon>Gammaproteobacteria</taxon>
        <taxon>Alteromonadales</taxon>
        <taxon>Shewanellaceae</taxon>
        <taxon>Shewanella</taxon>
    </lineage>
</organism>
<dbReference type="AlphaFoldDB" id="A0A379YMF8"/>
<dbReference type="EMBL" id="UGYO01000001">
    <property type="protein sequence ID" value="SUI47417.1"/>
    <property type="molecule type" value="Genomic_DNA"/>
</dbReference>
<gene>
    <name evidence="1" type="ORF">NCTC10738_00285</name>
</gene>
<evidence type="ECO:0000313" key="2">
    <source>
        <dbReference type="Proteomes" id="UP000254069"/>
    </source>
</evidence>
<sequence length="220" mass="24915">MKLFIRVAVVLGLVFLAVIALGIYRFNFTEDDLYVRENDMVRPLAEFDGGAKGVMKRLFSLDTREQFRIRLPDSNKSVTLTGFKEEQHLAFGEYQDEVVRGEVLLDYRKLTPLNLPGNAESMQFVVPFAVTTQGSGVFWYLGMFRFDYQTGAIAHLASQFLGDRIEIEAITPKEPFDPPYSVTLALKTRTQEQSMAEAPGEYVERTFFVTLTSILPSSSQ</sequence>
<dbReference type="KEGG" id="salg:BS332_13315"/>
<protein>
    <submittedName>
        <fullName evidence="1">Uncharacterized protein</fullName>
    </submittedName>
</protein>
<evidence type="ECO:0000313" key="1">
    <source>
        <dbReference type="EMBL" id="SUI47417.1"/>
    </source>
</evidence>
<proteinExistence type="predicted"/>
<name>A0A379YMF8_9GAMM</name>
<reference evidence="1 2" key="1">
    <citation type="submission" date="2018-06" db="EMBL/GenBank/DDBJ databases">
        <authorList>
            <consortium name="Pathogen Informatics"/>
            <person name="Doyle S."/>
        </authorList>
    </citation>
    <scope>NUCLEOTIDE SEQUENCE [LARGE SCALE GENOMIC DNA]</scope>
    <source>
        <strain evidence="1 2">NCTC10738</strain>
    </source>
</reference>
<keyword evidence="2" id="KW-1185">Reference proteome</keyword>
<dbReference type="RefSeq" id="WP_109248559.1">
    <property type="nucleotide sequence ID" value="NZ_AP024609.1"/>
</dbReference>